<dbReference type="InterPro" id="IPR024320">
    <property type="entry name" value="LPG_synthase_C"/>
</dbReference>
<dbReference type="GO" id="GO:0005524">
    <property type="term" value="F:ATP binding"/>
    <property type="evidence" value="ECO:0007669"/>
    <property type="project" value="UniProtKB-KW"/>
</dbReference>
<dbReference type="SUPFAM" id="SSF53623">
    <property type="entry name" value="MurD-like peptide ligases, catalytic domain"/>
    <property type="match status" value="1"/>
</dbReference>
<reference evidence="6 8" key="2">
    <citation type="submission" date="2018-07" db="EMBL/GenBank/DDBJ databases">
        <title>Complete genome of the Arcobacter bivalviorum type strain LMG 26154.</title>
        <authorList>
            <person name="Miller W.G."/>
            <person name="Yee E."/>
            <person name="Bono J.L."/>
        </authorList>
    </citation>
    <scope>NUCLEOTIDE SEQUENCE [LARGE SCALE GENOMIC DNA]</scope>
    <source>
        <strain evidence="6 8">LMG 26154</strain>
    </source>
</reference>
<dbReference type="EMBL" id="CP031217">
    <property type="protein sequence ID" value="AXH13392.1"/>
    <property type="molecule type" value="Genomic_DNA"/>
</dbReference>
<feature type="domain" description="Phosphatidylglycerol lysyltransferase C-terminal" evidence="5">
    <location>
        <begin position="598"/>
        <end position="720"/>
    </location>
</feature>
<name>A0AAX2A6X1_9BACT</name>
<evidence type="ECO:0000259" key="5">
    <source>
        <dbReference type="Pfam" id="PF09924"/>
    </source>
</evidence>
<organism evidence="7 9">
    <name type="scientific">Halarcobacter bivalviorum</name>
    <dbReference type="NCBI Taxonomy" id="663364"/>
    <lineage>
        <taxon>Bacteria</taxon>
        <taxon>Pseudomonadati</taxon>
        <taxon>Campylobacterota</taxon>
        <taxon>Epsilonproteobacteria</taxon>
        <taxon>Campylobacterales</taxon>
        <taxon>Arcobacteraceae</taxon>
        <taxon>Halarcobacter</taxon>
    </lineage>
</organism>
<dbReference type="PANTHER" id="PTHR43024:SF1">
    <property type="entry name" value="UDP-N-ACETYLMURAMOYL-TRIPEPTIDE--D-ALANYL-D-ALANINE LIGASE"/>
    <property type="match status" value="1"/>
</dbReference>
<dbReference type="Gene3D" id="3.40.1390.10">
    <property type="entry name" value="MurE/MurF, N-terminal domain"/>
    <property type="match status" value="1"/>
</dbReference>
<dbReference type="Gene3D" id="3.40.630.30">
    <property type="match status" value="1"/>
</dbReference>
<evidence type="ECO:0000256" key="1">
    <source>
        <dbReference type="ARBA" id="ARBA00022598"/>
    </source>
</evidence>
<dbReference type="InterPro" id="IPR016181">
    <property type="entry name" value="Acyl_CoA_acyltransferase"/>
</dbReference>
<sequence length="795" mass="93317">MEQLFFTPKEIAEIVDGYWENYDDNLKINEFHHTYHYLKEGNAFVVISDNWHNPKAYRNNENKITRAIKKGVSALIVKNDLEINTKIPILRVENTYQALKKLAEFASLKTEAKKVLITGSYGKTGFKSHLYHVIKNQASTYTRLNSANYTASNYCNLASLKKQNKAFLMEIPVANKSKIQRRSKLIKPNIAVLTSIGHEHIERFKTIEKIIENKLSIATSLDENSKFLVNADDKHYSKIQKELSKYKNLTIKTYGTKPSNNAYILYKKFKNFGWDVIAKIENKVVAYRVPFLEEYAPTNSLGVLLCTYHLGFDIHEAANSFYNIENLKSSGVFYKASYKNKSFFLYDQSNRGGIEGYISFFKTLKLISNEEINRKILLTSEFVDYKDGEMQLIDSKYFQTLIKASGLDVLYSVEKFSEHINVLEDKSIWKNHSIDFENIKDEVLDEIKENDLLCVKGIFESNLPAFIEYIKNLEGFKLETIKSTPRMRSKNESLRQLRTLEVNDIKDFKKYINLEKKRAWIYYFPFIYFWSLSSSREILIEKEKDFLNLFLLDKFNRTYPPKLSLYLPTLPLLKEKLNSAFERIFKYKGYKKASIIWLDKEDVSILKEMEKKITFEYKTFDYLYDPSIYENLSGKKFRNLRQDLNSIAKNEKIEFLPYSLEYKKSCLEIFDKWINIQRSKYGRLSDEKYTRNAILYYNLFDNEDLEGYVVLNNKKVVAFGFSGKMSDDIANMFIGKNDFSLPRVQSYLKFKFLQINKDYLLVNDGPGLSKGLDHSKRIFCPVKKHKLYKANLDKR</sequence>
<dbReference type="Gene3D" id="3.40.1190.10">
    <property type="entry name" value="Mur-like, catalytic domain"/>
    <property type="match status" value="1"/>
</dbReference>
<dbReference type="Proteomes" id="UP000289193">
    <property type="component" value="Unassembled WGS sequence"/>
</dbReference>
<evidence type="ECO:0000313" key="6">
    <source>
        <dbReference type="EMBL" id="AXH13392.1"/>
    </source>
</evidence>
<dbReference type="InterPro" id="IPR051046">
    <property type="entry name" value="MurCDEF_CellWall_CoF430Synth"/>
</dbReference>
<evidence type="ECO:0000313" key="7">
    <source>
        <dbReference type="EMBL" id="RXK10007.1"/>
    </source>
</evidence>
<protein>
    <submittedName>
        <fullName evidence="6">UDP-N-acetylmuramyl pentapeptide synthase</fullName>
    </submittedName>
</protein>
<dbReference type="AlphaFoldDB" id="A0AAX2A6X1"/>
<keyword evidence="2" id="KW-0547">Nucleotide-binding</keyword>
<keyword evidence="3" id="KW-0067">ATP-binding</keyword>
<dbReference type="Pfam" id="PF08245">
    <property type="entry name" value="Mur_ligase_M"/>
    <property type="match status" value="1"/>
</dbReference>
<dbReference type="GO" id="GO:0016881">
    <property type="term" value="F:acid-amino acid ligase activity"/>
    <property type="evidence" value="ECO:0007669"/>
    <property type="project" value="InterPro"/>
</dbReference>
<dbReference type="EMBL" id="PDKM01000003">
    <property type="protein sequence ID" value="RXK10007.1"/>
    <property type="molecule type" value="Genomic_DNA"/>
</dbReference>
<dbReference type="RefSeq" id="WP_114840176.1">
    <property type="nucleotide sequence ID" value="NZ_CP031217.1"/>
</dbReference>
<keyword evidence="9" id="KW-1185">Reference proteome</keyword>
<dbReference type="InterPro" id="IPR035911">
    <property type="entry name" value="MurE/MurF_N"/>
</dbReference>
<keyword evidence="1" id="KW-0436">Ligase</keyword>
<evidence type="ECO:0000259" key="4">
    <source>
        <dbReference type="Pfam" id="PF08245"/>
    </source>
</evidence>
<feature type="domain" description="Mur ligase central" evidence="4">
    <location>
        <begin position="117"/>
        <end position="305"/>
    </location>
</feature>
<dbReference type="Pfam" id="PF09924">
    <property type="entry name" value="LPG_synthase_C"/>
    <property type="match status" value="1"/>
</dbReference>
<dbReference type="InterPro" id="IPR013221">
    <property type="entry name" value="Mur_ligase_cen"/>
</dbReference>
<dbReference type="Proteomes" id="UP000253850">
    <property type="component" value="Chromosome"/>
</dbReference>
<dbReference type="PANTHER" id="PTHR43024">
    <property type="entry name" value="UDP-N-ACETYLMURAMOYL-TRIPEPTIDE--D-ALANYL-D-ALANINE LIGASE"/>
    <property type="match status" value="1"/>
</dbReference>
<dbReference type="SUPFAM" id="SSF55729">
    <property type="entry name" value="Acyl-CoA N-acyltransferases (Nat)"/>
    <property type="match status" value="1"/>
</dbReference>
<dbReference type="SUPFAM" id="SSF63418">
    <property type="entry name" value="MurE/MurF N-terminal domain"/>
    <property type="match status" value="1"/>
</dbReference>
<gene>
    <name evidence="6" type="ORF">ABIV_2418</name>
    <name evidence="7" type="ORF">CRV05_06405</name>
</gene>
<evidence type="ECO:0000313" key="9">
    <source>
        <dbReference type="Proteomes" id="UP000289193"/>
    </source>
</evidence>
<evidence type="ECO:0000256" key="3">
    <source>
        <dbReference type="ARBA" id="ARBA00022840"/>
    </source>
</evidence>
<proteinExistence type="predicted"/>
<dbReference type="InterPro" id="IPR036565">
    <property type="entry name" value="Mur-like_cat_sf"/>
</dbReference>
<reference evidence="7 9" key="1">
    <citation type="submission" date="2017-10" db="EMBL/GenBank/DDBJ databases">
        <title>Genomics of the genus Arcobacter.</title>
        <authorList>
            <person name="Perez-Cataluna A."/>
            <person name="Figueras M.J."/>
        </authorList>
    </citation>
    <scope>NUCLEOTIDE SEQUENCE [LARGE SCALE GENOMIC DNA]</scope>
    <source>
        <strain evidence="7 9">CECT 7835</strain>
    </source>
</reference>
<evidence type="ECO:0000313" key="8">
    <source>
        <dbReference type="Proteomes" id="UP000253850"/>
    </source>
</evidence>
<accession>A0AAX2A6X1</accession>
<evidence type="ECO:0000256" key="2">
    <source>
        <dbReference type="ARBA" id="ARBA00022741"/>
    </source>
</evidence>
<dbReference type="KEGG" id="hbv:ABIV_2418"/>